<dbReference type="Pfam" id="PF13374">
    <property type="entry name" value="TPR_10"/>
    <property type="match status" value="2"/>
</dbReference>
<dbReference type="SUPFAM" id="SSF56112">
    <property type="entry name" value="Protein kinase-like (PK-like)"/>
    <property type="match status" value="1"/>
</dbReference>
<dbReference type="InterPro" id="IPR011990">
    <property type="entry name" value="TPR-like_helical_dom_sf"/>
</dbReference>
<dbReference type="InterPro" id="IPR017441">
    <property type="entry name" value="Protein_kinase_ATP_BS"/>
</dbReference>
<dbReference type="PANTHER" id="PTHR45641">
    <property type="entry name" value="TETRATRICOPEPTIDE REPEAT PROTEIN (AFU_ORTHOLOGUE AFUA_6G03870)"/>
    <property type="match status" value="1"/>
</dbReference>
<evidence type="ECO:0000259" key="8">
    <source>
        <dbReference type="PROSITE" id="PS50011"/>
    </source>
</evidence>
<proteinExistence type="predicted"/>
<dbReference type="SUPFAM" id="SSF48452">
    <property type="entry name" value="TPR-like"/>
    <property type="match status" value="2"/>
</dbReference>
<feature type="repeat" description="TPR" evidence="5">
    <location>
        <begin position="643"/>
        <end position="676"/>
    </location>
</feature>
<dbReference type="PROSITE" id="PS00107">
    <property type="entry name" value="PROTEIN_KINASE_ATP"/>
    <property type="match status" value="1"/>
</dbReference>
<feature type="binding site" evidence="6">
    <location>
        <position position="94"/>
    </location>
    <ligand>
        <name>ATP</name>
        <dbReference type="ChEBI" id="CHEBI:30616"/>
    </ligand>
</feature>
<dbReference type="OrthoDB" id="9801841at2"/>
<dbReference type="PATRIC" id="fig|394096.3.peg.8923"/>
<dbReference type="EMBL" id="JMCB01000034">
    <property type="protein sequence ID" value="KFE58909.1"/>
    <property type="molecule type" value="Genomic_DNA"/>
</dbReference>
<evidence type="ECO:0000313" key="9">
    <source>
        <dbReference type="EMBL" id="KFE58909.1"/>
    </source>
</evidence>
<comment type="caution">
    <text evidence="9">The sequence shown here is derived from an EMBL/GenBank/DDBJ whole genome shotgun (WGS) entry which is preliminary data.</text>
</comment>
<evidence type="ECO:0000256" key="6">
    <source>
        <dbReference type="PROSITE-ProRule" id="PRU10141"/>
    </source>
</evidence>
<keyword evidence="1" id="KW-0677">Repeat</keyword>
<dbReference type="GO" id="GO:0004672">
    <property type="term" value="F:protein kinase activity"/>
    <property type="evidence" value="ECO:0007669"/>
    <property type="project" value="InterPro"/>
</dbReference>
<dbReference type="PROSITE" id="PS50011">
    <property type="entry name" value="PROTEIN_KINASE_DOM"/>
    <property type="match status" value="1"/>
</dbReference>
<evidence type="ECO:0000256" key="4">
    <source>
        <dbReference type="ARBA" id="ARBA00022840"/>
    </source>
</evidence>
<dbReference type="AlphaFoldDB" id="A0A085VTZ6"/>
<evidence type="ECO:0000256" key="1">
    <source>
        <dbReference type="ARBA" id="ARBA00022737"/>
    </source>
</evidence>
<dbReference type="RefSeq" id="WP_052420716.1">
    <property type="nucleotide sequence ID" value="NZ_JMCB01000034.1"/>
</dbReference>
<feature type="repeat" description="TPR" evidence="5">
    <location>
        <begin position="895"/>
        <end position="928"/>
    </location>
</feature>
<feature type="region of interest" description="Disordered" evidence="7">
    <location>
        <begin position="1"/>
        <end position="57"/>
    </location>
</feature>
<dbReference type="Pfam" id="PF00069">
    <property type="entry name" value="Pkinase"/>
    <property type="match status" value="1"/>
</dbReference>
<dbReference type="PANTHER" id="PTHR45641:SF19">
    <property type="entry name" value="NEPHROCYSTIN-3"/>
    <property type="match status" value="1"/>
</dbReference>
<dbReference type="Proteomes" id="UP000028725">
    <property type="component" value="Unassembled WGS sequence"/>
</dbReference>
<sequence>MSEGEQPEKERGGSLSDEVVAAGGDPDSTPGDREEGVGTWPYEAPEEEVVPPTLPQPGQTMLGRYTVLKQLGQGSMGVVLSAYDARLDRRVALKLLRAWSGANARVDEEQGRFLREAQAMARLSHSNVVGVYDAGRLEDGTLFIAMEHVEGQTLRQWQQGRGWKEVLRQYLAAGRGLAAAHEAGLIHHDFKPDNVLVGADGRARVTDFGLARLGPVALESEEPGLSPLPAATGVIAPLTRGGERWMGTPAYMAEEQFQGKREDARSDLYAFCVSLYEGLYGRVPYEAATVSELREAQRAGKARVPEGAAVPAWVARTVLRGLQSEPERRPSSMGEVLKALSADPEVKSRERVRKGAVTSVTVLLGVLAVWGWADRQQPCDGLGHHLAGVWDEAVKQKVRQALVATGLPYAPETAERVVKGLEAYAGRWVKQRTEVCLGVSREGEARAESLWVREEMCLERRRSQLRALTELLTQAPDEELVGKAVQAVQALPPLEYCMDAKALTAAVPPPEEPTVRARVDALQEQVDRLEVLLAAGKFKQGVARADELVPQVEPVGYAPLLARTLLLSAQLRSEAGDYKGAEERLHQTMTAAARGKDMATLARAWSARVSVVGYHMGRLQEALSLRPTVEQFVDLADDDRIRASALTNLGLVLIELGRYDEALRECEAALALREKVLGPEHPEVASSLSDLAIVFSKQGQYEKARQMAERVLAIREKVLGPEHPSVAAALNSLGAELWDLGRHEEARAAFARGLVLREKTLGPEHPAVASSLNNLGLVLGDLGRYEEAHAAAARALAIQEKALGSEHPDVAVALNNLGLSLLNLGRFEEARAPLVRGLAIREKLLGPDHRAVASSLNILGNALMELGRSEEARAAFARELAIREKVLGPEHPSVAISLASLGLALGELGRYEEAHQMHTRALMLREKMLGAEHPRVATLLANLSSLLDMMGRYEEARQLGERALAVRLKALGPDNPDVALSLSSVGDALRDLGRGAEAREKYTRAIELQEKVLPPDHPERFGPLLGMGKLLLAEGSPVEARPWLERALAVAPVARRARVQFPLARALWDGGGERPRAVELASQAREFWSRQRRASDAKQVSQWLDAHSLPR</sequence>
<evidence type="ECO:0000256" key="5">
    <source>
        <dbReference type="PROSITE-ProRule" id="PRU00339"/>
    </source>
</evidence>
<protein>
    <recommendedName>
        <fullName evidence="8">Protein kinase domain-containing protein</fullName>
    </recommendedName>
</protein>
<accession>A0A085VTZ6</accession>
<keyword evidence="4 6" id="KW-0067">ATP-binding</keyword>
<evidence type="ECO:0000256" key="2">
    <source>
        <dbReference type="ARBA" id="ARBA00022741"/>
    </source>
</evidence>
<dbReference type="InterPro" id="IPR000719">
    <property type="entry name" value="Prot_kinase_dom"/>
</dbReference>
<dbReference type="GO" id="GO:0005524">
    <property type="term" value="F:ATP binding"/>
    <property type="evidence" value="ECO:0007669"/>
    <property type="project" value="UniProtKB-UniRule"/>
</dbReference>
<feature type="domain" description="Protein kinase" evidence="8">
    <location>
        <begin position="65"/>
        <end position="346"/>
    </location>
</feature>
<evidence type="ECO:0000256" key="7">
    <source>
        <dbReference type="SAM" id="MobiDB-lite"/>
    </source>
</evidence>
<keyword evidence="3 5" id="KW-0802">TPR repeat</keyword>
<dbReference type="InterPro" id="IPR011009">
    <property type="entry name" value="Kinase-like_dom_sf"/>
</dbReference>
<feature type="compositionally biased region" description="Basic and acidic residues" evidence="7">
    <location>
        <begin position="1"/>
        <end position="12"/>
    </location>
</feature>
<dbReference type="Gene3D" id="3.30.200.20">
    <property type="entry name" value="Phosphorylase Kinase, domain 1"/>
    <property type="match status" value="1"/>
</dbReference>
<dbReference type="SMART" id="SM00028">
    <property type="entry name" value="TPR"/>
    <property type="match status" value="10"/>
</dbReference>
<dbReference type="CDD" id="cd14014">
    <property type="entry name" value="STKc_PknB_like"/>
    <property type="match status" value="1"/>
</dbReference>
<evidence type="ECO:0000256" key="3">
    <source>
        <dbReference type="ARBA" id="ARBA00022803"/>
    </source>
</evidence>
<keyword evidence="2 6" id="KW-0547">Nucleotide-binding</keyword>
<gene>
    <name evidence="9" type="ORF">DB31_6206</name>
</gene>
<dbReference type="Pfam" id="PF13424">
    <property type="entry name" value="TPR_12"/>
    <property type="match status" value="4"/>
</dbReference>
<dbReference type="InterPro" id="IPR008271">
    <property type="entry name" value="Ser/Thr_kinase_AS"/>
</dbReference>
<dbReference type="STRING" id="394096.DB31_6206"/>
<dbReference type="Gene3D" id="1.25.40.10">
    <property type="entry name" value="Tetratricopeptide repeat domain"/>
    <property type="match status" value="3"/>
</dbReference>
<dbReference type="PROSITE" id="PS00108">
    <property type="entry name" value="PROTEIN_KINASE_ST"/>
    <property type="match status" value="1"/>
</dbReference>
<dbReference type="PROSITE" id="PS50293">
    <property type="entry name" value="TPR_REGION"/>
    <property type="match status" value="1"/>
</dbReference>
<name>A0A085VTZ6_9BACT</name>
<evidence type="ECO:0000313" key="10">
    <source>
        <dbReference type="Proteomes" id="UP000028725"/>
    </source>
</evidence>
<dbReference type="Gene3D" id="1.10.510.10">
    <property type="entry name" value="Transferase(Phosphotransferase) domain 1"/>
    <property type="match status" value="1"/>
</dbReference>
<dbReference type="InterPro" id="IPR019734">
    <property type="entry name" value="TPR_rpt"/>
</dbReference>
<organism evidence="9 10">
    <name type="scientific">Hyalangium minutum</name>
    <dbReference type="NCBI Taxonomy" id="394096"/>
    <lineage>
        <taxon>Bacteria</taxon>
        <taxon>Pseudomonadati</taxon>
        <taxon>Myxococcota</taxon>
        <taxon>Myxococcia</taxon>
        <taxon>Myxococcales</taxon>
        <taxon>Cystobacterineae</taxon>
        <taxon>Archangiaceae</taxon>
        <taxon>Hyalangium</taxon>
    </lineage>
</organism>
<keyword evidence="10" id="KW-1185">Reference proteome</keyword>
<reference evidence="9 10" key="1">
    <citation type="submission" date="2014-04" db="EMBL/GenBank/DDBJ databases">
        <title>Genome assembly of Hyalangium minutum DSM 14724.</title>
        <authorList>
            <person name="Sharma G."/>
            <person name="Subramanian S."/>
        </authorList>
    </citation>
    <scope>NUCLEOTIDE SEQUENCE [LARGE SCALE GENOMIC DNA]</scope>
    <source>
        <strain evidence="9 10">DSM 14724</strain>
    </source>
</reference>
<dbReference type="PROSITE" id="PS50005">
    <property type="entry name" value="TPR"/>
    <property type="match status" value="2"/>
</dbReference>